<feature type="region of interest" description="Disordered" evidence="1">
    <location>
        <begin position="262"/>
        <end position="290"/>
    </location>
</feature>
<evidence type="ECO:0000256" key="1">
    <source>
        <dbReference type="SAM" id="MobiDB-lite"/>
    </source>
</evidence>
<dbReference type="Gramene" id="GBG71331">
    <property type="protein sequence ID" value="GBG71331"/>
    <property type="gene ID" value="CBR_g8753"/>
</dbReference>
<name>A0A388KMR8_CHABU</name>
<dbReference type="Proteomes" id="UP000265515">
    <property type="component" value="Unassembled WGS sequence"/>
</dbReference>
<dbReference type="AlphaFoldDB" id="A0A388KMR8"/>
<gene>
    <name evidence="2" type="ORF">CBR_g8753</name>
</gene>
<reference evidence="2 3" key="1">
    <citation type="journal article" date="2018" name="Cell">
        <title>The Chara Genome: Secondary Complexity and Implications for Plant Terrestrialization.</title>
        <authorList>
            <person name="Nishiyama T."/>
            <person name="Sakayama H."/>
            <person name="Vries J.D."/>
            <person name="Buschmann H."/>
            <person name="Saint-Marcoux D."/>
            <person name="Ullrich K.K."/>
            <person name="Haas F.B."/>
            <person name="Vanderstraeten L."/>
            <person name="Becker D."/>
            <person name="Lang D."/>
            <person name="Vosolsobe S."/>
            <person name="Rombauts S."/>
            <person name="Wilhelmsson P.K.I."/>
            <person name="Janitza P."/>
            <person name="Kern R."/>
            <person name="Heyl A."/>
            <person name="Rumpler F."/>
            <person name="Villalobos L.I.A.C."/>
            <person name="Clay J.M."/>
            <person name="Skokan R."/>
            <person name="Toyoda A."/>
            <person name="Suzuki Y."/>
            <person name="Kagoshima H."/>
            <person name="Schijlen E."/>
            <person name="Tajeshwar N."/>
            <person name="Catarino B."/>
            <person name="Hetherington A.J."/>
            <person name="Saltykova A."/>
            <person name="Bonnot C."/>
            <person name="Breuninger H."/>
            <person name="Symeonidi A."/>
            <person name="Radhakrishnan G.V."/>
            <person name="Van Nieuwerburgh F."/>
            <person name="Deforce D."/>
            <person name="Chang C."/>
            <person name="Karol K.G."/>
            <person name="Hedrich R."/>
            <person name="Ulvskov P."/>
            <person name="Glockner G."/>
            <person name="Delwiche C.F."/>
            <person name="Petrasek J."/>
            <person name="Van de Peer Y."/>
            <person name="Friml J."/>
            <person name="Beilby M."/>
            <person name="Dolan L."/>
            <person name="Kohara Y."/>
            <person name="Sugano S."/>
            <person name="Fujiyama A."/>
            <person name="Delaux P.-M."/>
            <person name="Quint M."/>
            <person name="TheiBen G."/>
            <person name="Hagemann M."/>
            <person name="Harholt J."/>
            <person name="Dunand C."/>
            <person name="Zachgo S."/>
            <person name="Langdale J."/>
            <person name="Maumus F."/>
            <person name="Straeten D.V.D."/>
            <person name="Gould S.B."/>
            <person name="Rensing S.A."/>
        </authorList>
    </citation>
    <scope>NUCLEOTIDE SEQUENCE [LARGE SCALE GENOMIC DNA]</scope>
    <source>
        <strain evidence="2 3">S276</strain>
    </source>
</reference>
<comment type="caution">
    <text evidence="2">The sequence shown here is derived from an EMBL/GenBank/DDBJ whole genome shotgun (WGS) entry which is preliminary data.</text>
</comment>
<protein>
    <submittedName>
        <fullName evidence="2">Uncharacterized protein</fullName>
    </submittedName>
</protein>
<organism evidence="2 3">
    <name type="scientific">Chara braunii</name>
    <name type="common">Braun's stonewort</name>
    <dbReference type="NCBI Taxonomy" id="69332"/>
    <lineage>
        <taxon>Eukaryota</taxon>
        <taxon>Viridiplantae</taxon>
        <taxon>Streptophyta</taxon>
        <taxon>Charophyceae</taxon>
        <taxon>Charales</taxon>
        <taxon>Characeae</taxon>
        <taxon>Chara</taxon>
    </lineage>
</organism>
<proteinExistence type="predicted"/>
<accession>A0A388KMR8</accession>
<evidence type="ECO:0000313" key="3">
    <source>
        <dbReference type="Proteomes" id="UP000265515"/>
    </source>
</evidence>
<dbReference type="EMBL" id="BFEA01000145">
    <property type="protein sequence ID" value="GBG71331.1"/>
    <property type="molecule type" value="Genomic_DNA"/>
</dbReference>
<evidence type="ECO:0000313" key="2">
    <source>
        <dbReference type="EMBL" id="GBG71331.1"/>
    </source>
</evidence>
<sequence length="438" mass="48646">MSKLYNDKPWALDWVGGHHTSGYGTVVFLSDDNNGSWYCCGGVEKSEAGWVNYDDRKFRTFFLTSIYDNEGKNRVKEDKKASLHLHLFQGYGVKAFLMKAFDVHGNDTEFRMLDPQKFLSKTNGCRVTGSLPIVDSAFLLSGPLVQFNSPTDQLGGVVMQYREQFTKLPIAEQVDCDFKPTNVGPKRRQDPPATPGAKRKQLSTRPSLSNAFAQVLSAPSRPRIGKVRMRPSSPARAQTTTTELCAAGLVPNIVGGWCGGGGRQGSQRVRPHELRDSGNEGEGVGSRMPEGDHDPVQHATPLDTTHCFFLEYDEDGFARQHVNVVNVDVTRIKRIPCGKILYNHRSLSENIVRGIENVIENSITADPGTWDRSELVLAPVDPNDIVGRQGRRITLDEFCQRDSAEFNWYTVCGQHTAEAMKQLVTKGSAAENETVIRI</sequence>
<keyword evidence="3" id="KW-1185">Reference proteome</keyword>
<feature type="region of interest" description="Disordered" evidence="1">
    <location>
        <begin position="178"/>
        <end position="209"/>
    </location>
</feature>